<evidence type="ECO:0000313" key="3">
    <source>
        <dbReference type="Proteomes" id="UP000005233"/>
    </source>
</evidence>
<dbReference type="Pfam" id="PF13419">
    <property type="entry name" value="HAD_2"/>
    <property type="match status" value="1"/>
</dbReference>
<name>H8I805_METCZ</name>
<sequence>MPRIRGLIFDLDGTLIDNYDGYMELMLRRVGRDLGREFTLSHAKELWYSINSESRDEVIMRWGVNPDRFWTVFNRYEDINEKLENTYLHDDADILKGLNIPKGIVTHTSYEHTDRLLQKVGMRQYFRPIIACTEDTGYKPSPLPIIYCVVGMKLKPEEVAYVGDTLSDMLAARYAGVKSIYINRYNRPIKASPDYEIKRMDELLEILGQ</sequence>
<dbReference type="eggNOG" id="arCOG02292">
    <property type="taxonomic scope" value="Archaea"/>
</dbReference>
<dbReference type="InterPro" id="IPR023198">
    <property type="entry name" value="PGP-like_dom2"/>
</dbReference>
<comment type="similarity">
    <text evidence="1">Belongs to the HAD-like hydrolase superfamily.</text>
</comment>
<dbReference type="AlphaFoldDB" id="H8I805"/>
<evidence type="ECO:0000256" key="1">
    <source>
        <dbReference type="ARBA" id="ARBA00007958"/>
    </source>
</evidence>
<dbReference type="GO" id="GO:0006281">
    <property type="term" value="P:DNA repair"/>
    <property type="evidence" value="ECO:0007669"/>
    <property type="project" value="TreeGrafter"/>
</dbReference>
<dbReference type="InterPro" id="IPR041492">
    <property type="entry name" value="HAD_2"/>
</dbReference>
<proteinExistence type="inferred from homology"/>
<keyword evidence="3" id="KW-1185">Reference proteome</keyword>
<dbReference type="NCBIfam" id="TIGR01549">
    <property type="entry name" value="HAD-SF-IA-v1"/>
    <property type="match status" value="1"/>
</dbReference>
<dbReference type="Proteomes" id="UP000005233">
    <property type="component" value="Chromosome"/>
</dbReference>
<dbReference type="PANTHER" id="PTHR43434">
    <property type="entry name" value="PHOSPHOGLYCOLATE PHOSPHATASE"/>
    <property type="match status" value="1"/>
</dbReference>
<dbReference type="SUPFAM" id="SSF56784">
    <property type="entry name" value="HAD-like"/>
    <property type="match status" value="1"/>
</dbReference>
<dbReference type="RefSeq" id="WP_014406236.1">
    <property type="nucleotide sequence ID" value="NC_017034.1"/>
</dbReference>
<protein>
    <submittedName>
        <fullName evidence="2">Haloacid dehalogenase superfamily, subfamily IA</fullName>
    </submittedName>
</protein>
<accession>H8I805</accession>
<dbReference type="PANTHER" id="PTHR43434:SF1">
    <property type="entry name" value="PHOSPHOGLYCOLATE PHOSPHATASE"/>
    <property type="match status" value="1"/>
</dbReference>
<dbReference type="InterPro" id="IPR050155">
    <property type="entry name" value="HAD-like_hydrolase_sf"/>
</dbReference>
<organism evidence="2 3">
    <name type="scientific">Methanocella conradii (strain DSM 24694 / JCM 17849 / CGMCC 1.5162 / HZ254)</name>
    <dbReference type="NCBI Taxonomy" id="1041930"/>
    <lineage>
        <taxon>Archaea</taxon>
        <taxon>Methanobacteriati</taxon>
        <taxon>Methanobacteriota</taxon>
        <taxon>Stenosarchaea group</taxon>
        <taxon>Methanomicrobia</taxon>
        <taxon>Methanocellales</taxon>
        <taxon>Methanocellaceae</taxon>
        <taxon>Methanocella</taxon>
    </lineage>
</organism>
<dbReference type="PRINTS" id="PR00413">
    <property type="entry name" value="HADHALOGNASE"/>
</dbReference>
<dbReference type="EMBL" id="CP003243">
    <property type="protein sequence ID" value="AFD00405.1"/>
    <property type="molecule type" value="Genomic_DNA"/>
</dbReference>
<dbReference type="STRING" id="1041930.Mtc_1657"/>
<reference evidence="2 3" key="1">
    <citation type="journal article" date="2012" name="J. Bacteriol.">
        <title>Complete genome sequence of a thermophilic methanogen, Methanocella conradii HZ254, isolated from Chinese rice field soil.</title>
        <authorList>
            <person name="Lu Z."/>
            <person name="Lu Y."/>
        </authorList>
    </citation>
    <scope>NUCLEOTIDE SEQUENCE [LARGE SCALE GENOMIC DNA]</scope>
    <source>
        <strain evidence="3">DSM 24694 / JCM 17849 / CGMCC 1.5162 / HZ254</strain>
    </source>
</reference>
<dbReference type="InterPro" id="IPR023214">
    <property type="entry name" value="HAD_sf"/>
</dbReference>
<dbReference type="GeneID" id="11971797"/>
<evidence type="ECO:0000313" key="2">
    <source>
        <dbReference type="EMBL" id="AFD00405.1"/>
    </source>
</evidence>
<gene>
    <name evidence="2" type="ordered locus">Mtc_1657</name>
</gene>
<dbReference type="InterPro" id="IPR006439">
    <property type="entry name" value="HAD-SF_hydro_IA"/>
</dbReference>
<dbReference type="SFLD" id="SFLDG01129">
    <property type="entry name" value="C1.5:_HAD__Beta-PGM__Phosphata"/>
    <property type="match status" value="1"/>
</dbReference>
<dbReference type="Gene3D" id="1.10.150.240">
    <property type="entry name" value="Putative phosphatase, domain 2"/>
    <property type="match status" value="1"/>
</dbReference>
<dbReference type="OrthoDB" id="31229at2157"/>
<dbReference type="Gene3D" id="3.40.50.1000">
    <property type="entry name" value="HAD superfamily/HAD-like"/>
    <property type="match status" value="1"/>
</dbReference>
<dbReference type="HOGENOM" id="CLU_1154322_0_0_2"/>
<dbReference type="GO" id="GO:0008967">
    <property type="term" value="F:phosphoglycolate phosphatase activity"/>
    <property type="evidence" value="ECO:0007669"/>
    <property type="project" value="TreeGrafter"/>
</dbReference>
<dbReference type="InterPro" id="IPR036412">
    <property type="entry name" value="HAD-like_sf"/>
</dbReference>
<dbReference type="KEGG" id="mez:Mtc_1657"/>
<dbReference type="SFLD" id="SFLDS00003">
    <property type="entry name" value="Haloacid_Dehalogenase"/>
    <property type="match status" value="1"/>
</dbReference>